<name>A0A915EMR6_9BILA</name>
<sequence length="111" mass="13062">MSFRNCSLEQLQHYRRSGKWIVKFVSVSLPSQKYLDSAEWKQALESISLLWRNGICDVESKTRCVDILKEIVDTFTCSYLTLRLFVLTALRLFTCTYILCSTLRSNRILWI</sequence>
<keyword evidence="1" id="KW-1185">Reference proteome</keyword>
<evidence type="ECO:0000313" key="2">
    <source>
        <dbReference type="WBParaSite" id="jg700"/>
    </source>
</evidence>
<dbReference type="Proteomes" id="UP000887574">
    <property type="component" value="Unplaced"/>
</dbReference>
<organism evidence="1 2">
    <name type="scientific">Ditylenchus dipsaci</name>
    <dbReference type="NCBI Taxonomy" id="166011"/>
    <lineage>
        <taxon>Eukaryota</taxon>
        <taxon>Metazoa</taxon>
        <taxon>Ecdysozoa</taxon>
        <taxon>Nematoda</taxon>
        <taxon>Chromadorea</taxon>
        <taxon>Rhabditida</taxon>
        <taxon>Tylenchina</taxon>
        <taxon>Tylenchomorpha</taxon>
        <taxon>Sphaerularioidea</taxon>
        <taxon>Anguinidae</taxon>
        <taxon>Anguininae</taxon>
        <taxon>Ditylenchus</taxon>
    </lineage>
</organism>
<accession>A0A915EMR6</accession>
<dbReference type="AlphaFoldDB" id="A0A915EMR6"/>
<evidence type="ECO:0000313" key="1">
    <source>
        <dbReference type="Proteomes" id="UP000887574"/>
    </source>
</evidence>
<proteinExistence type="predicted"/>
<dbReference type="WBParaSite" id="jg700">
    <property type="protein sequence ID" value="jg700"/>
    <property type="gene ID" value="jg700"/>
</dbReference>
<reference evidence="2" key="1">
    <citation type="submission" date="2022-11" db="UniProtKB">
        <authorList>
            <consortium name="WormBaseParasite"/>
        </authorList>
    </citation>
    <scope>IDENTIFICATION</scope>
</reference>
<protein>
    <submittedName>
        <fullName evidence="2">Uncharacterized protein</fullName>
    </submittedName>
</protein>